<evidence type="ECO:0000259" key="5">
    <source>
        <dbReference type="Pfam" id="PF00004"/>
    </source>
</evidence>
<dbReference type="EC" id="3.4.24.-" evidence="7"/>
<dbReference type="InterPro" id="IPR027417">
    <property type="entry name" value="P-loop_NTPase"/>
</dbReference>
<dbReference type="GO" id="GO:0004176">
    <property type="term" value="F:ATP-dependent peptidase activity"/>
    <property type="evidence" value="ECO:0007669"/>
    <property type="project" value="InterPro"/>
</dbReference>
<reference evidence="7 8" key="1">
    <citation type="submission" date="2018-06" db="EMBL/GenBank/DDBJ databases">
        <authorList>
            <consortium name="Pathogen Informatics"/>
            <person name="Doyle S."/>
        </authorList>
    </citation>
    <scope>NUCLEOTIDE SEQUENCE [LARGE SCALE GENOMIC DNA]</scope>
    <source>
        <strain evidence="7 8">NCTC10975</strain>
    </source>
</reference>
<feature type="domain" description="ATPase AAA-type core" evidence="5">
    <location>
        <begin position="191"/>
        <end position="229"/>
    </location>
</feature>
<dbReference type="PANTHER" id="PTHR23076">
    <property type="entry name" value="METALLOPROTEASE M41 FTSH"/>
    <property type="match status" value="1"/>
</dbReference>
<dbReference type="GO" id="GO:0008270">
    <property type="term" value="F:zinc ion binding"/>
    <property type="evidence" value="ECO:0007669"/>
    <property type="project" value="InterPro"/>
</dbReference>
<dbReference type="GO" id="GO:0030163">
    <property type="term" value="P:protein catabolic process"/>
    <property type="evidence" value="ECO:0007669"/>
    <property type="project" value="TreeGrafter"/>
</dbReference>
<dbReference type="Pfam" id="PF06480">
    <property type="entry name" value="FtsH_ext"/>
    <property type="match status" value="1"/>
</dbReference>
<sequence>MSDMAKNLILWLVIAVVLMSLFQSFGPSDSNSRKVDYSTFINELTNNQLREVSISGYDINVTKTDNSKYSTYMPMRDDNLLTTLMNRNVKVTGEPIEGQSLLTQIFVSWFPMLLLIGLWIFFMRQMQGGGGKGAMSFGKSKARMLTEDQIKTTFADVAGCDEAKEEVSELVEYLRDPGRFQKLGGKIPKGILMVGPPGTGKTLLAKAIAGEAKVPFFTISGSDFVEMFVRGRCFSCS</sequence>
<dbReference type="PANTHER" id="PTHR23076:SF97">
    <property type="entry name" value="ATP-DEPENDENT ZINC METALLOPROTEASE YME1L1"/>
    <property type="match status" value="1"/>
</dbReference>
<organism evidence="7 8">
    <name type="scientific">Proteus mirabilis</name>
    <dbReference type="NCBI Taxonomy" id="584"/>
    <lineage>
        <taxon>Bacteria</taxon>
        <taxon>Pseudomonadati</taxon>
        <taxon>Pseudomonadota</taxon>
        <taxon>Gammaproteobacteria</taxon>
        <taxon>Enterobacterales</taxon>
        <taxon>Morganellaceae</taxon>
        <taxon>Proteus</taxon>
    </lineage>
</organism>
<gene>
    <name evidence="7" type="primary">ftsH_3</name>
    <name evidence="7" type="ORF">NCTC10975_02341</name>
</gene>
<dbReference type="InterPro" id="IPR011546">
    <property type="entry name" value="Pept_M41_FtsH_extracell"/>
</dbReference>
<keyword evidence="4" id="KW-0812">Transmembrane</keyword>
<keyword evidence="1" id="KW-0645">Protease</keyword>
<dbReference type="AlphaFoldDB" id="A0A2X2BKZ1"/>
<feature type="transmembrane region" description="Helical" evidence="4">
    <location>
        <begin position="101"/>
        <end position="122"/>
    </location>
</feature>
<evidence type="ECO:0000259" key="6">
    <source>
        <dbReference type="Pfam" id="PF06480"/>
    </source>
</evidence>
<keyword evidence="7" id="KW-0132">Cell division</keyword>
<evidence type="ECO:0000256" key="3">
    <source>
        <dbReference type="ARBA" id="ARBA00023136"/>
    </source>
</evidence>
<evidence type="ECO:0000313" key="7">
    <source>
        <dbReference type="EMBL" id="SPY96617.1"/>
    </source>
</evidence>
<accession>A0A2X2BKZ1</accession>
<evidence type="ECO:0000313" key="8">
    <source>
        <dbReference type="Proteomes" id="UP000251485"/>
    </source>
</evidence>
<evidence type="ECO:0000256" key="1">
    <source>
        <dbReference type="ARBA" id="ARBA00022670"/>
    </source>
</evidence>
<dbReference type="GO" id="GO:0005524">
    <property type="term" value="F:ATP binding"/>
    <property type="evidence" value="ECO:0007669"/>
    <property type="project" value="InterPro"/>
</dbReference>
<dbReference type="Pfam" id="PF00004">
    <property type="entry name" value="AAA"/>
    <property type="match status" value="1"/>
</dbReference>
<keyword evidence="4" id="KW-1133">Transmembrane helix</keyword>
<name>A0A2X2BKZ1_PROMI</name>
<dbReference type="GO" id="GO:0006508">
    <property type="term" value="P:proteolysis"/>
    <property type="evidence" value="ECO:0007669"/>
    <property type="project" value="UniProtKB-KW"/>
</dbReference>
<keyword evidence="7" id="KW-0131">Cell cycle</keyword>
<proteinExistence type="predicted"/>
<dbReference type="GO" id="GO:0004222">
    <property type="term" value="F:metalloendopeptidase activity"/>
    <property type="evidence" value="ECO:0007669"/>
    <property type="project" value="InterPro"/>
</dbReference>
<protein>
    <submittedName>
        <fullName evidence="7">Cell division protein</fullName>
        <ecNumber evidence="7">3.4.24.-</ecNumber>
    </submittedName>
</protein>
<feature type="domain" description="Peptidase M41 FtsH extracellular" evidence="6">
    <location>
        <begin position="8"/>
        <end position="95"/>
    </location>
</feature>
<dbReference type="GO" id="GO:0016887">
    <property type="term" value="F:ATP hydrolysis activity"/>
    <property type="evidence" value="ECO:0007669"/>
    <property type="project" value="InterPro"/>
</dbReference>
<dbReference type="Proteomes" id="UP000251485">
    <property type="component" value="Unassembled WGS sequence"/>
</dbReference>
<dbReference type="EMBL" id="UAUE01000016">
    <property type="protein sequence ID" value="SPY96617.1"/>
    <property type="molecule type" value="Genomic_DNA"/>
</dbReference>
<dbReference type="GO" id="GO:0051301">
    <property type="term" value="P:cell division"/>
    <property type="evidence" value="ECO:0007669"/>
    <property type="project" value="UniProtKB-KW"/>
</dbReference>
<keyword evidence="2 7" id="KW-0378">Hydrolase</keyword>
<keyword evidence="3 4" id="KW-0472">Membrane</keyword>
<dbReference type="SUPFAM" id="SSF52540">
    <property type="entry name" value="P-loop containing nucleoside triphosphate hydrolases"/>
    <property type="match status" value="1"/>
</dbReference>
<dbReference type="GO" id="GO:0005886">
    <property type="term" value="C:plasma membrane"/>
    <property type="evidence" value="ECO:0007669"/>
    <property type="project" value="TreeGrafter"/>
</dbReference>
<dbReference type="Gene3D" id="3.30.720.210">
    <property type="match status" value="1"/>
</dbReference>
<dbReference type="InterPro" id="IPR003959">
    <property type="entry name" value="ATPase_AAA_core"/>
</dbReference>
<evidence type="ECO:0000256" key="4">
    <source>
        <dbReference type="SAM" id="Phobius"/>
    </source>
</evidence>
<dbReference type="Gene3D" id="3.40.50.300">
    <property type="entry name" value="P-loop containing nucleotide triphosphate hydrolases"/>
    <property type="match status" value="1"/>
</dbReference>
<evidence type="ECO:0000256" key="2">
    <source>
        <dbReference type="ARBA" id="ARBA00022801"/>
    </source>
</evidence>